<keyword evidence="7 11" id="KW-0862">Zinc</keyword>
<evidence type="ECO:0000256" key="9">
    <source>
        <dbReference type="ARBA" id="ARBA00023288"/>
    </source>
</evidence>
<dbReference type="InterPro" id="IPR027268">
    <property type="entry name" value="Peptidase_M4/M1_CTD_sf"/>
</dbReference>
<feature type="domain" description="Peptidase M1 membrane alanine aminopeptidase" evidence="13">
    <location>
        <begin position="342"/>
        <end position="406"/>
    </location>
</feature>
<dbReference type="AlphaFoldDB" id="A0AAJ7WD66"/>
<dbReference type="InterPro" id="IPR034016">
    <property type="entry name" value="M1_APN-typ"/>
</dbReference>
<dbReference type="InterPro" id="IPR014782">
    <property type="entry name" value="Peptidase_M1_dom"/>
</dbReference>
<dbReference type="GO" id="GO:0005615">
    <property type="term" value="C:extracellular space"/>
    <property type="evidence" value="ECO:0007669"/>
    <property type="project" value="TreeGrafter"/>
</dbReference>
<dbReference type="InterPro" id="IPR050344">
    <property type="entry name" value="Peptidase_M1_aminopeptidases"/>
</dbReference>
<feature type="signal peptide" evidence="12">
    <location>
        <begin position="1"/>
        <end position="17"/>
    </location>
</feature>
<evidence type="ECO:0000256" key="6">
    <source>
        <dbReference type="ARBA" id="ARBA00022801"/>
    </source>
</evidence>
<keyword evidence="4" id="KW-0645">Protease</keyword>
<dbReference type="InterPro" id="IPR001930">
    <property type="entry name" value="Peptidase_M1"/>
</dbReference>
<keyword evidence="5 11" id="KW-0479">Metal-binding</keyword>
<dbReference type="FunFam" id="2.60.40.1730:FF:000013">
    <property type="entry name" value="Aminopeptidase"/>
    <property type="match status" value="1"/>
</dbReference>
<dbReference type="GO" id="GO:0042277">
    <property type="term" value="F:peptide binding"/>
    <property type="evidence" value="ECO:0007669"/>
    <property type="project" value="TreeGrafter"/>
</dbReference>
<evidence type="ECO:0000256" key="12">
    <source>
        <dbReference type="SAM" id="SignalP"/>
    </source>
</evidence>
<evidence type="ECO:0000256" key="8">
    <source>
        <dbReference type="ARBA" id="ARBA00023049"/>
    </source>
</evidence>
<sequence>MERTFVTFLLVLGICRASLLLEDTVDVDLKYRLPPGVIPTAYKLHLTPDLETFTFEGEVEITLVALITNNILTLNLKDLTVHDINFMDLNTTKTLWNYYITDPKHQILSITTKPHFEKDHHYSLKIKYNGIFNDNMRGLYVSRVVRKGGDIAYIITTNFKPTGARLVFPCWDEPAYKAKFNITLTHAMTLQAISNMDVLKKEEEDGMMITSFKETPPMSTYLLAFVISDNQFKEDKVGNFTYRVWAEESMIEGTDYALKMGRKLLEQLNSYMNISYQTFMPDKIDQVLVKDLHPADAIENWGLMIYRYLEVMHIAIRMQRVLLFIDLSWWVRSWTPLNSNFYFREDTLLYDDVFSVTRRKIDILAIIAQEITHQWFGNLVSPKWWKYLWLSEGLSTYFQYFLAREVNAILNSLLI</sequence>
<feature type="active site" description="Proton acceptor" evidence="10">
    <location>
        <position position="370"/>
    </location>
</feature>
<dbReference type="RefSeq" id="XP_026672068.1">
    <property type="nucleotide sequence ID" value="XM_026816267.1"/>
</dbReference>
<gene>
    <name evidence="16" type="primary">LOC108628137</name>
</gene>
<keyword evidence="12" id="KW-0732">Signal</keyword>
<evidence type="ECO:0000256" key="5">
    <source>
        <dbReference type="ARBA" id="ARBA00022723"/>
    </source>
</evidence>
<dbReference type="Gene3D" id="3.30.2010.30">
    <property type="match status" value="1"/>
</dbReference>
<organism evidence="15 16">
    <name type="scientific">Ceratina calcarata</name>
    <dbReference type="NCBI Taxonomy" id="156304"/>
    <lineage>
        <taxon>Eukaryota</taxon>
        <taxon>Metazoa</taxon>
        <taxon>Ecdysozoa</taxon>
        <taxon>Arthropoda</taxon>
        <taxon>Hexapoda</taxon>
        <taxon>Insecta</taxon>
        <taxon>Pterygota</taxon>
        <taxon>Neoptera</taxon>
        <taxon>Endopterygota</taxon>
        <taxon>Hymenoptera</taxon>
        <taxon>Apocrita</taxon>
        <taxon>Aculeata</taxon>
        <taxon>Apoidea</taxon>
        <taxon>Anthophila</taxon>
        <taxon>Apidae</taxon>
        <taxon>Ceratina</taxon>
        <taxon>Zadontomerus</taxon>
    </lineage>
</organism>
<evidence type="ECO:0000256" key="10">
    <source>
        <dbReference type="PIRSR" id="PIRSR634016-1"/>
    </source>
</evidence>
<keyword evidence="3" id="KW-0325">Glycoprotein</keyword>
<dbReference type="Gene3D" id="1.10.390.10">
    <property type="entry name" value="Neutral Protease Domain 2"/>
    <property type="match status" value="1"/>
</dbReference>
<dbReference type="GO" id="GO:0004230">
    <property type="term" value="F:glutamyl aminopeptidase activity"/>
    <property type="evidence" value="ECO:0007669"/>
    <property type="project" value="UniProtKB-EC"/>
</dbReference>
<keyword evidence="6" id="KW-0378">Hydrolase</keyword>
<accession>A0AAJ7WD66</accession>
<dbReference type="GO" id="GO:0070006">
    <property type="term" value="F:metalloaminopeptidase activity"/>
    <property type="evidence" value="ECO:0007669"/>
    <property type="project" value="TreeGrafter"/>
</dbReference>
<dbReference type="KEGG" id="ccal:108628137"/>
<feature type="chain" id="PRO_5042501315" evidence="12">
    <location>
        <begin position="18"/>
        <end position="415"/>
    </location>
</feature>
<evidence type="ECO:0000259" key="13">
    <source>
        <dbReference type="Pfam" id="PF01433"/>
    </source>
</evidence>
<dbReference type="InterPro" id="IPR042097">
    <property type="entry name" value="Aminopeptidase_N-like_N_sf"/>
</dbReference>
<keyword evidence="3" id="KW-0336">GPI-anchor</keyword>
<protein>
    <submittedName>
        <fullName evidence="16">Leucyl-cystinyl aminopeptidase-like</fullName>
    </submittedName>
</protein>
<feature type="binding site" evidence="11">
    <location>
        <position position="373"/>
    </location>
    <ligand>
        <name>Zn(2+)</name>
        <dbReference type="ChEBI" id="CHEBI:29105"/>
        <note>catalytic</note>
    </ligand>
</feature>
<dbReference type="PRINTS" id="PR00756">
    <property type="entry name" value="ALADIPTASE"/>
</dbReference>
<dbReference type="InterPro" id="IPR045357">
    <property type="entry name" value="Aminopeptidase_N-like_N"/>
</dbReference>
<evidence type="ECO:0000313" key="16">
    <source>
        <dbReference type="RefSeq" id="XP_026672068.1"/>
    </source>
</evidence>
<feature type="domain" description="Aminopeptidase N-like N-terminal" evidence="14">
    <location>
        <begin position="39"/>
        <end position="222"/>
    </location>
</feature>
<dbReference type="Gene3D" id="2.60.40.1730">
    <property type="entry name" value="tricorn interacting facor f3 domain"/>
    <property type="match status" value="1"/>
</dbReference>
<dbReference type="GeneID" id="108628137"/>
<reference evidence="16" key="1">
    <citation type="submission" date="2025-08" db="UniProtKB">
        <authorList>
            <consortium name="RefSeq"/>
        </authorList>
    </citation>
    <scope>IDENTIFICATION</scope>
    <source>
        <tissue evidence="16">Whole body</tissue>
    </source>
</reference>
<dbReference type="GO" id="GO:0006508">
    <property type="term" value="P:proteolysis"/>
    <property type="evidence" value="ECO:0007669"/>
    <property type="project" value="UniProtKB-KW"/>
</dbReference>
<feature type="binding site" evidence="11">
    <location>
        <position position="392"/>
    </location>
    <ligand>
        <name>Zn(2+)</name>
        <dbReference type="ChEBI" id="CHEBI:29105"/>
        <note>catalytic</note>
    </ligand>
</feature>
<dbReference type="SUPFAM" id="SSF55486">
    <property type="entry name" value="Metalloproteases ('zincins'), catalytic domain"/>
    <property type="match status" value="2"/>
</dbReference>
<dbReference type="SUPFAM" id="SSF63737">
    <property type="entry name" value="Leukotriene A4 hydrolase N-terminal domain"/>
    <property type="match status" value="1"/>
</dbReference>
<dbReference type="GO" id="GO:0008270">
    <property type="term" value="F:zinc ion binding"/>
    <property type="evidence" value="ECO:0007669"/>
    <property type="project" value="InterPro"/>
</dbReference>
<dbReference type="GO" id="GO:0005886">
    <property type="term" value="C:plasma membrane"/>
    <property type="evidence" value="ECO:0007669"/>
    <property type="project" value="UniProtKB-SubCell"/>
</dbReference>
<evidence type="ECO:0000256" key="11">
    <source>
        <dbReference type="PIRSR" id="PIRSR634016-3"/>
    </source>
</evidence>
<comment type="subcellular location">
    <subcellularLocation>
        <location evidence="1">Cell membrane</location>
        <topology evidence="1">Lipid-anchor</topology>
        <topology evidence="1">GPI-anchor</topology>
    </subcellularLocation>
</comment>
<evidence type="ECO:0000256" key="1">
    <source>
        <dbReference type="ARBA" id="ARBA00004609"/>
    </source>
</evidence>
<dbReference type="PANTHER" id="PTHR11533">
    <property type="entry name" value="PROTEASE M1 ZINC METALLOPROTEASE"/>
    <property type="match status" value="1"/>
</dbReference>
<comment type="cofactor">
    <cofactor evidence="11">
        <name>Zn(2+)</name>
        <dbReference type="ChEBI" id="CHEBI:29105"/>
    </cofactor>
    <text evidence="11">Binds 1 zinc ion per subunit.</text>
</comment>
<evidence type="ECO:0000256" key="3">
    <source>
        <dbReference type="ARBA" id="ARBA00022622"/>
    </source>
</evidence>
<dbReference type="CDD" id="cd09601">
    <property type="entry name" value="M1_APN-Q_like"/>
    <property type="match status" value="1"/>
</dbReference>
<evidence type="ECO:0000256" key="2">
    <source>
        <dbReference type="ARBA" id="ARBA00010136"/>
    </source>
</evidence>
<keyword evidence="9" id="KW-0449">Lipoprotein</keyword>
<evidence type="ECO:0000256" key="7">
    <source>
        <dbReference type="ARBA" id="ARBA00022833"/>
    </source>
</evidence>
<dbReference type="PANTHER" id="PTHR11533:SF301">
    <property type="entry name" value="AMINOPEPTIDASE"/>
    <property type="match status" value="1"/>
</dbReference>
<dbReference type="GO" id="GO:0043171">
    <property type="term" value="P:peptide catabolic process"/>
    <property type="evidence" value="ECO:0007669"/>
    <property type="project" value="TreeGrafter"/>
</dbReference>
<dbReference type="GO" id="GO:0098552">
    <property type="term" value="C:side of membrane"/>
    <property type="evidence" value="ECO:0007669"/>
    <property type="project" value="UniProtKB-KW"/>
</dbReference>
<name>A0AAJ7WD66_9HYME</name>
<keyword evidence="3" id="KW-0472">Membrane</keyword>
<evidence type="ECO:0000259" key="14">
    <source>
        <dbReference type="Pfam" id="PF17900"/>
    </source>
</evidence>
<evidence type="ECO:0000256" key="4">
    <source>
        <dbReference type="ARBA" id="ARBA00022670"/>
    </source>
</evidence>
<keyword evidence="15" id="KW-1185">Reference proteome</keyword>
<comment type="similarity">
    <text evidence="2">Belongs to the peptidase M1 family.</text>
</comment>
<proteinExistence type="inferred from homology"/>
<dbReference type="Pfam" id="PF17900">
    <property type="entry name" value="Peptidase_M1_N"/>
    <property type="match status" value="1"/>
</dbReference>
<keyword evidence="8" id="KW-0482">Metalloprotease</keyword>
<dbReference type="GO" id="GO:0005737">
    <property type="term" value="C:cytoplasm"/>
    <property type="evidence" value="ECO:0007669"/>
    <property type="project" value="TreeGrafter"/>
</dbReference>
<evidence type="ECO:0000313" key="15">
    <source>
        <dbReference type="Proteomes" id="UP000694925"/>
    </source>
</evidence>
<dbReference type="Pfam" id="PF01433">
    <property type="entry name" value="Peptidase_M1"/>
    <property type="match status" value="1"/>
</dbReference>
<dbReference type="Proteomes" id="UP000694925">
    <property type="component" value="Unplaced"/>
</dbReference>